<reference evidence="1 2" key="1">
    <citation type="journal article" date="2019" name="Sci. Rep.">
        <title>Orb-weaving spider Araneus ventricosus genome elucidates the spidroin gene catalogue.</title>
        <authorList>
            <person name="Kono N."/>
            <person name="Nakamura H."/>
            <person name="Ohtoshi R."/>
            <person name="Moran D.A.P."/>
            <person name="Shinohara A."/>
            <person name="Yoshida Y."/>
            <person name="Fujiwara M."/>
            <person name="Mori M."/>
            <person name="Tomita M."/>
            <person name="Arakawa K."/>
        </authorList>
    </citation>
    <scope>NUCLEOTIDE SEQUENCE [LARGE SCALE GENOMIC DNA]</scope>
</reference>
<dbReference type="EMBL" id="BGPR01002210">
    <property type="protein sequence ID" value="GBM69724.1"/>
    <property type="molecule type" value="Genomic_DNA"/>
</dbReference>
<accession>A0A4Y2HW40</accession>
<keyword evidence="2" id="KW-1185">Reference proteome</keyword>
<gene>
    <name evidence="1" type="ORF">AVEN_13912_1</name>
</gene>
<organism evidence="1 2">
    <name type="scientific">Araneus ventricosus</name>
    <name type="common">Orbweaver spider</name>
    <name type="synonym">Epeira ventricosa</name>
    <dbReference type="NCBI Taxonomy" id="182803"/>
    <lineage>
        <taxon>Eukaryota</taxon>
        <taxon>Metazoa</taxon>
        <taxon>Ecdysozoa</taxon>
        <taxon>Arthropoda</taxon>
        <taxon>Chelicerata</taxon>
        <taxon>Arachnida</taxon>
        <taxon>Araneae</taxon>
        <taxon>Araneomorphae</taxon>
        <taxon>Entelegynae</taxon>
        <taxon>Araneoidea</taxon>
        <taxon>Araneidae</taxon>
        <taxon>Araneus</taxon>
    </lineage>
</organism>
<name>A0A4Y2HW40_ARAVE</name>
<evidence type="ECO:0000313" key="2">
    <source>
        <dbReference type="Proteomes" id="UP000499080"/>
    </source>
</evidence>
<dbReference type="Proteomes" id="UP000499080">
    <property type="component" value="Unassembled WGS sequence"/>
</dbReference>
<evidence type="ECO:0000313" key="1">
    <source>
        <dbReference type="EMBL" id="GBM69724.1"/>
    </source>
</evidence>
<comment type="caution">
    <text evidence="1">The sequence shown here is derived from an EMBL/GenBank/DDBJ whole genome shotgun (WGS) entry which is preliminary data.</text>
</comment>
<protein>
    <submittedName>
        <fullName evidence="1">Uncharacterized protein</fullName>
    </submittedName>
</protein>
<sequence length="129" mass="14478">MLKDTPHPDVILVCSSLALQICKLTGHDKECKCEQACSKLTQTSLRDELAAASTHLPANAAKTEYKKTASVRTRGLTLSRHRNHSYTPLKLRGGDDNFVMHRSVLFGIDLFLNTFIDFINFLRGTLMRT</sequence>
<dbReference type="AlphaFoldDB" id="A0A4Y2HW40"/>
<proteinExistence type="predicted"/>